<protein>
    <submittedName>
        <fullName evidence="1">HAD family hydrolase</fullName>
        <ecNumber evidence="1">3.1.3.-</ecNumber>
    </submittedName>
</protein>
<keyword evidence="1" id="KW-0378">Hydrolase</keyword>
<comment type="caution">
    <text evidence="1">The sequence shown here is derived from an EMBL/GenBank/DDBJ whole genome shotgun (WGS) entry which is preliminary data.</text>
</comment>
<dbReference type="EC" id="3.1.3.-" evidence="1"/>
<sequence>MASSEGEIKVAVFDLNGTFYKKSSKDEFYKFIVTKSPKRIGYYFQMLYYKALKEMHQIRKTEFKENFFNYLDDILPDQVEAYAKEFWEEEYPANFNEELKSRFDKLKEEGTHIYCATGGLELYVKPLFDMYTINGFAGTRVHYEKGTYKVIGRACKDEEKLDRIKAHFDGKPYRIVEAYSDSKEAILDKAEKAFLIKDDKIIPYR</sequence>
<dbReference type="Gene3D" id="1.20.1440.100">
    <property type="entry name" value="SG protein - dephosphorylation function"/>
    <property type="match status" value="1"/>
</dbReference>
<dbReference type="EMBL" id="JBHUOX010000019">
    <property type="protein sequence ID" value="MFD3002713.1"/>
    <property type="molecule type" value="Genomic_DNA"/>
</dbReference>
<gene>
    <name evidence="1" type="ORF">ACFS7Z_20245</name>
</gene>
<dbReference type="Pfam" id="PF12710">
    <property type="entry name" value="HAD"/>
    <property type="match status" value="1"/>
</dbReference>
<dbReference type="InterPro" id="IPR036412">
    <property type="entry name" value="HAD-like_sf"/>
</dbReference>
<dbReference type="RefSeq" id="WP_377488636.1">
    <property type="nucleotide sequence ID" value="NZ_JBHUOX010000019.1"/>
</dbReference>
<dbReference type="Gene3D" id="3.40.50.1000">
    <property type="entry name" value="HAD superfamily/HAD-like"/>
    <property type="match status" value="1"/>
</dbReference>
<proteinExistence type="predicted"/>
<dbReference type="SUPFAM" id="SSF56784">
    <property type="entry name" value="HAD-like"/>
    <property type="match status" value="1"/>
</dbReference>
<reference evidence="2" key="1">
    <citation type="journal article" date="2019" name="Int. J. Syst. Evol. Microbiol.">
        <title>The Global Catalogue of Microorganisms (GCM) 10K type strain sequencing project: providing services to taxonomists for standard genome sequencing and annotation.</title>
        <authorList>
            <consortium name="The Broad Institute Genomics Platform"/>
            <consortium name="The Broad Institute Genome Sequencing Center for Infectious Disease"/>
            <person name="Wu L."/>
            <person name="Ma J."/>
        </authorList>
    </citation>
    <scope>NUCLEOTIDE SEQUENCE [LARGE SCALE GENOMIC DNA]</scope>
    <source>
        <strain evidence="2">KCTC 23984</strain>
    </source>
</reference>
<dbReference type="Proteomes" id="UP001597641">
    <property type="component" value="Unassembled WGS sequence"/>
</dbReference>
<dbReference type="GO" id="GO:0016787">
    <property type="term" value="F:hydrolase activity"/>
    <property type="evidence" value="ECO:0007669"/>
    <property type="project" value="UniProtKB-KW"/>
</dbReference>
<evidence type="ECO:0000313" key="2">
    <source>
        <dbReference type="Proteomes" id="UP001597641"/>
    </source>
</evidence>
<evidence type="ECO:0000313" key="1">
    <source>
        <dbReference type="EMBL" id="MFD3002713.1"/>
    </source>
</evidence>
<keyword evidence="2" id="KW-1185">Reference proteome</keyword>
<accession>A0ABW6C094</accession>
<name>A0ABW6C094_9BACT</name>
<organism evidence="1 2">
    <name type="scientific">Pontibacter toksunensis</name>
    <dbReference type="NCBI Taxonomy" id="1332631"/>
    <lineage>
        <taxon>Bacteria</taxon>
        <taxon>Pseudomonadati</taxon>
        <taxon>Bacteroidota</taxon>
        <taxon>Cytophagia</taxon>
        <taxon>Cytophagales</taxon>
        <taxon>Hymenobacteraceae</taxon>
        <taxon>Pontibacter</taxon>
    </lineage>
</organism>
<dbReference type="InterPro" id="IPR023214">
    <property type="entry name" value="HAD_sf"/>
</dbReference>
<dbReference type="NCBIfam" id="TIGR01488">
    <property type="entry name" value="HAD-SF-IB"/>
    <property type="match status" value="1"/>
</dbReference>